<keyword evidence="5" id="KW-0256">Endoplasmic reticulum</keyword>
<organism evidence="15 16">
    <name type="scientific">Sclerotinia sclerotiorum (strain ATCC 18683 / 1980 / Ss-1)</name>
    <name type="common">White mold</name>
    <name type="synonym">Whetzelinia sclerotiorum</name>
    <dbReference type="NCBI Taxonomy" id="665079"/>
    <lineage>
        <taxon>Eukaryota</taxon>
        <taxon>Fungi</taxon>
        <taxon>Dikarya</taxon>
        <taxon>Ascomycota</taxon>
        <taxon>Pezizomycotina</taxon>
        <taxon>Leotiomycetes</taxon>
        <taxon>Helotiales</taxon>
        <taxon>Sclerotiniaceae</taxon>
        <taxon>Sclerotinia</taxon>
    </lineage>
</organism>
<reference evidence="16" key="1">
    <citation type="journal article" date="2017" name="Genome Biol. Evol.">
        <title>The complete genome sequence of the phytopathogenic fungus Sclerotinia sclerotiorum reveals insights into the genome architecture of broad host range pathogens.</title>
        <authorList>
            <person name="Derbyshire M."/>
            <person name="Denton-Giles M."/>
            <person name="Hegedus D."/>
            <person name="Seifbarghy S."/>
            <person name="Rollins J."/>
            <person name="van Kan J."/>
            <person name="Seidl M.F."/>
            <person name="Faino L."/>
            <person name="Mbengue M."/>
            <person name="Navaud O."/>
            <person name="Raffaele S."/>
            <person name="Hammond-Kosack K."/>
            <person name="Heard S."/>
            <person name="Oliver R."/>
        </authorList>
    </citation>
    <scope>NUCLEOTIDE SEQUENCE [LARGE SCALE GENOMIC DNA]</scope>
    <source>
        <strain evidence="16">ATCC 18683 / 1980 / Ss-1</strain>
    </source>
</reference>
<dbReference type="Proteomes" id="UP000177798">
    <property type="component" value="Chromosome 11"/>
</dbReference>
<dbReference type="RefSeq" id="XP_001585151.1">
    <property type="nucleotide sequence ID" value="XM_001585101.1"/>
</dbReference>
<evidence type="ECO:0000256" key="14">
    <source>
        <dbReference type="SAM" id="Phobius"/>
    </source>
</evidence>
<comment type="subcellular location">
    <subcellularLocation>
        <location evidence="1">Endoplasmic reticulum membrane</location>
        <topology evidence="1">Multi-pass membrane protein</topology>
    </subcellularLocation>
</comment>
<evidence type="ECO:0000256" key="5">
    <source>
        <dbReference type="ARBA" id="ARBA00022824"/>
    </source>
</evidence>
<dbReference type="OrthoDB" id="6485510at2759"/>
<feature type="transmembrane region" description="Helical" evidence="14">
    <location>
        <begin position="20"/>
        <end position="40"/>
    </location>
</feature>
<evidence type="ECO:0000256" key="10">
    <source>
        <dbReference type="ARBA" id="ARBA00023136"/>
    </source>
</evidence>
<dbReference type="VEuPathDB" id="FungiDB:sscle_11g086600"/>
<evidence type="ECO:0000313" key="16">
    <source>
        <dbReference type="Proteomes" id="UP000177798"/>
    </source>
</evidence>
<feature type="transmembrane region" description="Helical" evidence="14">
    <location>
        <begin position="104"/>
        <end position="124"/>
    </location>
</feature>
<protein>
    <recommendedName>
        <fullName evidence="17">Ergosterol biosynthesis protein</fullName>
    </recommendedName>
</protein>
<feature type="transmembrane region" description="Helical" evidence="14">
    <location>
        <begin position="133"/>
        <end position="154"/>
    </location>
</feature>
<evidence type="ECO:0000256" key="13">
    <source>
        <dbReference type="SAM" id="MobiDB-lite"/>
    </source>
</evidence>
<evidence type="ECO:0008006" key="17">
    <source>
        <dbReference type="Google" id="ProtNLM"/>
    </source>
</evidence>
<keyword evidence="3" id="KW-0444">Lipid biosynthesis</keyword>
<evidence type="ECO:0000256" key="12">
    <source>
        <dbReference type="ARBA" id="ARBA00023221"/>
    </source>
</evidence>
<keyword evidence="11" id="KW-1207">Sterol metabolism</keyword>
<evidence type="ECO:0000256" key="6">
    <source>
        <dbReference type="ARBA" id="ARBA00022955"/>
    </source>
</evidence>
<feature type="region of interest" description="Disordered" evidence="13">
    <location>
        <begin position="54"/>
        <end position="74"/>
    </location>
</feature>
<evidence type="ECO:0000256" key="8">
    <source>
        <dbReference type="ARBA" id="ARBA00023011"/>
    </source>
</evidence>
<proteinExistence type="inferred from homology"/>
<dbReference type="AlphaFoldDB" id="A0A1D9QG22"/>
<dbReference type="PANTHER" id="PTHR15451:SF19">
    <property type="entry name" value="ERGOSTEROL BIOSYNTHETIC PROTEIN 28 HOMOLOG"/>
    <property type="match status" value="1"/>
</dbReference>
<evidence type="ECO:0000256" key="9">
    <source>
        <dbReference type="ARBA" id="ARBA00023098"/>
    </source>
</evidence>
<evidence type="ECO:0000256" key="7">
    <source>
        <dbReference type="ARBA" id="ARBA00022989"/>
    </source>
</evidence>
<evidence type="ECO:0000256" key="4">
    <source>
        <dbReference type="ARBA" id="ARBA00022692"/>
    </source>
</evidence>
<evidence type="ECO:0000256" key="3">
    <source>
        <dbReference type="ARBA" id="ARBA00022516"/>
    </source>
</evidence>
<keyword evidence="10 14" id="KW-0472">Membrane</keyword>
<dbReference type="EMBL" id="CP017824">
    <property type="protein sequence ID" value="APA13890.1"/>
    <property type="molecule type" value="Genomic_DNA"/>
</dbReference>
<sequence>MSLLTTLTSYLPQHEGVLPQWLLFISITSLFNTVQCYFTLHFNSQIYNAIPTSNTTPSKSTAQSYPPTTSATPLSSRTFGTWTLITAIVRLQAAYYISNPQIYQLGYATFIVAWLHFMGEWLVFGTAKMGKGLAGPAAVSTATLIWMWMQWGFYVK</sequence>
<dbReference type="KEGG" id="ssl:SS1G_14011"/>
<dbReference type="GO" id="GO:0016126">
    <property type="term" value="P:sterol biosynthetic process"/>
    <property type="evidence" value="ECO:0007669"/>
    <property type="project" value="UniProtKB-KW"/>
</dbReference>
<comment type="similarity">
    <text evidence="2">Belongs to the ERG28 family.</text>
</comment>
<keyword evidence="9" id="KW-0443">Lipid metabolism</keyword>
<keyword evidence="4 14" id="KW-0812">Transmembrane</keyword>
<evidence type="ECO:0000313" key="15">
    <source>
        <dbReference type="EMBL" id="APA13890.1"/>
    </source>
</evidence>
<name>A0A1D9QG22_SCLS1</name>
<keyword evidence="12" id="KW-0753">Steroid metabolism</keyword>
<dbReference type="OMA" id="NIAIWTY"/>
<evidence type="ECO:0000256" key="11">
    <source>
        <dbReference type="ARBA" id="ARBA00023166"/>
    </source>
</evidence>
<dbReference type="InterPro" id="IPR005352">
    <property type="entry name" value="Erg28"/>
</dbReference>
<keyword evidence="7 14" id="KW-1133">Transmembrane helix</keyword>
<dbReference type="PANTHER" id="PTHR15451">
    <property type="entry name" value="ERGOSTEROL BIOSYNTHETIC PROTEIN 28-RELATED"/>
    <property type="match status" value="1"/>
</dbReference>
<evidence type="ECO:0000256" key="1">
    <source>
        <dbReference type="ARBA" id="ARBA00004477"/>
    </source>
</evidence>
<accession>A0A1D9QG22</accession>
<gene>
    <name evidence="15" type="ORF">sscle_11g086600</name>
</gene>
<evidence type="ECO:0000256" key="2">
    <source>
        <dbReference type="ARBA" id="ARBA00005377"/>
    </source>
</evidence>
<keyword evidence="6" id="KW-0752">Steroid biosynthesis</keyword>
<dbReference type="GO" id="GO:0005789">
    <property type="term" value="C:endoplasmic reticulum membrane"/>
    <property type="evidence" value="ECO:0007669"/>
    <property type="project" value="UniProtKB-SubCell"/>
</dbReference>
<dbReference type="Pfam" id="PF03694">
    <property type="entry name" value="Erg28"/>
    <property type="match status" value="1"/>
</dbReference>
<keyword evidence="8" id="KW-0756">Sterol biosynthesis</keyword>